<dbReference type="HOGENOM" id="CLU_091064_0_0_1"/>
<dbReference type="Proteomes" id="UP000054266">
    <property type="component" value="Unassembled WGS sequence"/>
</dbReference>
<proteinExistence type="predicted"/>
<evidence type="ECO:0000313" key="1">
    <source>
        <dbReference type="EMBL" id="KIW72310.1"/>
    </source>
</evidence>
<sequence>MAQLTHSLVAIRRPTGLKRHRWLAGAGCTSGIRHHCSCGKSHSPIRPFDLCLLFPRHRFGSSRFNTVFLLLFRLFYHASSFEVASIGHPSRLCLPAPVPLLQESVTKAGASEEASREGPMIDSANEGLPGIFKEFNRFSTREWLATLLENPDQFKTLKVNSITWIKALASPFSHEFTQFIVEDSVSGERTRIAAGREENGDWVLVGWNWASGDTPSDHYKLPLPLLSVTFDDPSEKPDLGALAQVLAATTEKHPAYKFRREMCWWYAETILEIMHEQFGGKVKEWEWSRYRYSFIVKTTFIRRKALTRSAELFRRQLAEGMGF</sequence>
<dbReference type="STRING" id="5601.A0A0D2G0N5"/>
<reference evidence="1 2" key="1">
    <citation type="submission" date="2015-01" db="EMBL/GenBank/DDBJ databases">
        <title>The Genome Sequence of Capronia semiimmersa CBS27337.</title>
        <authorList>
            <consortium name="The Broad Institute Genomics Platform"/>
            <person name="Cuomo C."/>
            <person name="de Hoog S."/>
            <person name="Gorbushina A."/>
            <person name="Stielow B."/>
            <person name="Teixiera M."/>
            <person name="Abouelleil A."/>
            <person name="Chapman S.B."/>
            <person name="Priest M."/>
            <person name="Young S.K."/>
            <person name="Wortman J."/>
            <person name="Nusbaum C."/>
            <person name="Birren B."/>
        </authorList>
    </citation>
    <scope>NUCLEOTIDE SEQUENCE [LARGE SCALE GENOMIC DNA]</scope>
    <source>
        <strain evidence="1 2">CBS 27337</strain>
    </source>
</reference>
<name>A0A0D2G0N5_9EURO</name>
<accession>A0A0D2G0N5</accession>
<gene>
    <name evidence="1" type="ORF">PV04_00514</name>
</gene>
<dbReference type="AlphaFoldDB" id="A0A0D2G0N5"/>
<organism evidence="1 2">
    <name type="scientific">Phialophora macrospora</name>
    <dbReference type="NCBI Taxonomy" id="1851006"/>
    <lineage>
        <taxon>Eukaryota</taxon>
        <taxon>Fungi</taxon>
        <taxon>Dikarya</taxon>
        <taxon>Ascomycota</taxon>
        <taxon>Pezizomycotina</taxon>
        <taxon>Eurotiomycetes</taxon>
        <taxon>Chaetothyriomycetidae</taxon>
        <taxon>Chaetothyriales</taxon>
        <taxon>Herpotrichiellaceae</taxon>
        <taxon>Phialophora</taxon>
    </lineage>
</organism>
<protein>
    <submittedName>
        <fullName evidence="1">Uncharacterized protein</fullName>
    </submittedName>
</protein>
<evidence type="ECO:0000313" key="2">
    <source>
        <dbReference type="Proteomes" id="UP000054266"/>
    </source>
</evidence>
<dbReference type="EMBL" id="KN846956">
    <property type="protein sequence ID" value="KIW72310.1"/>
    <property type="molecule type" value="Genomic_DNA"/>
</dbReference>
<keyword evidence="2" id="KW-1185">Reference proteome</keyword>